<organism evidence="1 2">
    <name type="scientific">Pedobacter quisquiliarum</name>
    <dbReference type="NCBI Taxonomy" id="1834438"/>
    <lineage>
        <taxon>Bacteria</taxon>
        <taxon>Pseudomonadati</taxon>
        <taxon>Bacteroidota</taxon>
        <taxon>Sphingobacteriia</taxon>
        <taxon>Sphingobacteriales</taxon>
        <taxon>Sphingobacteriaceae</taxon>
        <taxon>Pedobacter</taxon>
    </lineage>
</organism>
<sequence length="69" mass="7731">MTEVFYHNTYNQLQQIRLHNMDAAAFVDSTKDSAIRIFCILENGIIKSGSSDFANVEAALYSSLLNILC</sequence>
<keyword evidence="2" id="KW-1185">Reference proteome</keyword>
<gene>
    <name evidence="1" type="ORF">GCM10011387_03150</name>
</gene>
<evidence type="ECO:0000313" key="1">
    <source>
        <dbReference type="EMBL" id="GGC52991.1"/>
    </source>
</evidence>
<comment type="caution">
    <text evidence="1">The sequence shown here is derived from an EMBL/GenBank/DDBJ whole genome shotgun (WGS) entry which is preliminary data.</text>
</comment>
<dbReference type="EMBL" id="BMIL01000001">
    <property type="protein sequence ID" value="GGC52991.1"/>
    <property type="molecule type" value="Genomic_DNA"/>
</dbReference>
<reference evidence="1" key="1">
    <citation type="journal article" date="2014" name="Int. J. Syst. Evol. Microbiol.">
        <title>Complete genome sequence of Corynebacterium casei LMG S-19264T (=DSM 44701T), isolated from a smear-ripened cheese.</title>
        <authorList>
            <consortium name="US DOE Joint Genome Institute (JGI-PGF)"/>
            <person name="Walter F."/>
            <person name="Albersmeier A."/>
            <person name="Kalinowski J."/>
            <person name="Ruckert C."/>
        </authorList>
    </citation>
    <scope>NUCLEOTIDE SEQUENCE</scope>
    <source>
        <strain evidence="1">CGMCC 1.15343</strain>
    </source>
</reference>
<proteinExistence type="predicted"/>
<dbReference type="Proteomes" id="UP000651668">
    <property type="component" value="Unassembled WGS sequence"/>
</dbReference>
<evidence type="ECO:0000313" key="2">
    <source>
        <dbReference type="Proteomes" id="UP000651668"/>
    </source>
</evidence>
<reference evidence="1" key="2">
    <citation type="submission" date="2020-09" db="EMBL/GenBank/DDBJ databases">
        <authorList>
            <person name="Sun Q."/>
            <person name="Zhou Y."/>
        </authorList>
    </citation>
    <scope>NUCLEOTIDE SEQUENCE</scope>
    <source>
        <strain evidence="1">CGMCC 1.15343</strain>
    </source>
</reference>
<dbReference type="RefSeq" id="WP_188625067.1">
    <property type="nucleotide sequence ID" value="NZ_BMIL01000001.1"/>
</dbReference>
<protein>
    <submittedName>
        <fullName evidence="1">Uncharacterized protein</fullName>
    </submittedName>
</protein>
<name>A0A916TYN9_9SPHI</name>
<dbReference type="AlphaFoldDB" id="A0A916TYN9"/>
<accession>A0A916TYN9</accession>